<feature type="compositionally biased region" description="Low complexity" evidence="1">
    <location>
        <begin position="24"/>
        <end position="36"/>
    </location>
</feature>
<comment type="caution">
    <text evidence="2">The sequence shown here is derived from an EMBL/GenBank/DDBJ whole genome shotgun (WGS) entry which is preliminary data.</text>
</comment>
<sequence length="246" mass="26229">MDCPKKGGMVAGLPDDPLVEILSAFPSSHSANPSASPRHDAISSPTPSTGDRVGGGDGDGVDGGNGSSGDGENVSGQLVGGEVVYSNGRGTGRFIDLSGRSMPLVDPSFTFMMEVPDIEDIRLLHGSNGLLLFRYDRNPHSSRSLGYIVCKCNPTTKEWVAVPNSGWNSDSEVEDEDEDEEGYATVDNWVGVLTYSSDTGVWTDGASEQPLETVREDQELSSFRTVASWLGSAVLEGMQHLIVFHM</sequence>
<protein>
    <recommendedName>
        <fullName evidence="4">F-box associated domain-containing protein</fullName>
    </recommendedName>
</protein>
<dbReference type="PANTHER" id="PTHR35546:SF106">
    <property type="entry name" value="DUF1618 DOMAIN-CONTAINING PROTEIN"/>
    <property type="match status" value="1"/>
</dbReference>
<dbReference type="InterPro" id="IPR055290">
    <property type="entry name" value="At3g26010-like"/>
</dbReference>
<dbReference type="PANTHER" id="PTHR35546">
    <property type="entry name" value="F-BOX PROTEIN INTERACTION DOMAIN PROTEIN-RELATED"/>
    <property type="match status" value="1"/>
</dbReference>
<dbReference type="OrthoDB" id="626202at2759"/>
<feature type="compositionally biased region" description="Gly residues" evidence="1">
    <location>
        <begin position="52"/>
        <end position="69"/>
    </location>
</feature>
<organism evidence="2 3">
    <name type="scientific">Eragrostis curvula</name>
    <name type="common">weeping love grass</name>
    <dbReference type="NCBI Taxonomy" id="38414"/>
    <lineage>
        <taxon>Eukaryota</taxon>
        <taxon>Viridiplantae</taxon>
        <taxon>Streptophyta</taxon>
        <taxon>Embryophyta</taxon>
        <taxon>Tracheophyta</taxon>
        <taxon>Spermatophyta</taxon>
        <taxon>Magnoliopsida</taxon>
        <taxon>Liliopsida</taxon>
        <taxon>Poales</taxon>
        <taxon>Poaceae</taxon>
        <taxon>PACMAD clade</taxon>
        <taxon>Chloridoideae</taxon>
        <taxon>Eragrostideae</taxon>
        <taxon>Eragrostidinae</taxon>
        <taxon>Eragrostis</taxon>
    </lineage>
</organism>
<evidence type="ECO:0008006" key="4">
    <source>
        <dbReference type="Google" id="ProtNLM"/>
    </source>
</evidence>
<feature type="non-terminal residue" evidence="2">
    <location>
        <position position="1"/>
    </location>
</feature>
<name>A0A5J9VY79_9POAL</name>
<gene>
    <name evidence="2" type="ORF">EJB05_14709</name>
</gene>
<feature type="region of interest" description="Disordered" evidence="1">
    <location>
        <begin position="24"/>
        <end position="77"/>
    </location>
</feature>
<reference evidence="2 3" key="1">
    <citation type="journal article" date="2019" name="Sci. Rep.">
        <title>A high-quality genome of Eragrostis curvula grass provides insights into Poaceae evolution and supports new strategies to enhance forage quality.</title>
        <authorList>
            <person name="Carballo J."/>
            <person name="Santos B.A.C.M."/>
            <person name="Zappacosta D."/>
            <person name="Garbus I."/>
            <person name="Selva J.P."/>
            <person name="Gallo C.A."/>
            <person name="Diaz A."/>
            <person name="Albertini E."/>
            <person name="Caccamo M."/>
            <person name="Echenique V."/>
        </authorList>
    </citation>
    <scope>NUCLEOTIDE SEQUENCE [LARGE SCALE GENOMIC DNA]</scope>
    <source>
        <strain evidence="3">cv. Victoria</strain>
        <tissue evidence="2">Leaf</tissue>
    </source>
</reference>
<keyword evidence="3" id="KW-1185">Reference proteome</keyword>
<evidence type="ECO:0000313" key="2">
    <source>
        <dbReference type="EMBL" id="TVU41209.1"/>
    </source>
</evidence>
<evidence type="ECO:0000256" key="1">
    <source>
        <dbReference type="SAM" id="MobiDB-lite"/>
    </source>
</evidence>
<dbReference type="Proteomes" id="UP000324897">
    <property type="component" value="Chromosome 4"/>
</dbReference>
<evidence type="ECO:0000313" key="3">
    <source>
        <dbReference type="Proteomes" id="UP000324897"/>
    </source>
</evidence>
<proteinExistence type="predicted"/>
<accession>A0A5J9VY79</accession>
<dbReference type="Gramene" id="TVU41209">
    <property type="protein sequence ID" value="TVU41209"/>
    <property type="gene ID" value="EJB05_14709"/>
</dbReference>
<dbReference type="EMBL" id="RWGY01000007">
    <property type="protein sequence ID" value="TVU41209.1"/>
    <property type="molecule type" value="Genomic_DNA"/>
</dbReference>
<dbReference type="AlphaFoldDB" id="A0A5J9VY79"/>